<evidence type="ECO:0000256" key="1">
    <source>
        <dbReference type="SAM" id="MobiDB-lite"/>
    </source>
</evidence>
<protein>
    <submittedName>
        <fullName evidence="2">Uncharacterized protein</fullName>
    </submittedName>
</protein>
<proteinExistence type="predicted"/>
<evidence type="ECO:0000313" key="2">
    <source>
        <dbReference type="EnsemblPlants" id="MELO3C029650.2.1"/>
    </source>
</evidence>
<sequence>MKRGKHADNTPATRCKHYPSKPIPHLDRTYRSLSPLDVYMRLVRTWTVTTYGYRHT</sequence>
<reference evidence="2" key="1">
    <citation type="submission" date="2023-03" db="UniProtKB">
        <authorList>
            <consortium name="EnsemblPlants"/>
        </authorList>
    </citation>
    <scope>IDENTIFICATION</scope>
</reference>
<dbReference type="Gramene" id="MELO3C029650.2.1">
    <property type="protein sequence ID" value="MELO3C029650.2.1"/>
    <property type="gene ID" value="MELO3C029650.2"/>
</dbReference>
<feature type="region of interest" description="Disordered" evidence="1">
    <location>
        <begin position="1"/>
        <end position="21"/>
    </location>
</feature>
<name>A0A9I9E6Z6_CUCME</name>
<organism evidence="2">
    <name type="scientific">Cucumis melo</name>
    <name type="common">Muskmelon</name>
    <dbReference type="NCBI Taxonomy" id="3656"/>
    <lineage>
        <taxon>Eukaryota</taxon>
        <taxon>Viridiplantae</taxon>
        <taxon>Streptophyta</taxon>
        <taxon>Embryophyta</taxon>
        <taxon>Tracheophyta</taxon>
        <taxon>Spermatophyta</taxon>
        <taxon>Magnoliopsida</taxon>
        <taxon>eudicotyledons</taxon>
        <taxon>Gunneridae</taxon>
        <taxon>Pentapetalae</taxon>
        <taxon>rosids</taxon>
        <taxon>fabids</taxon>
        <taxon>Cucurbitales</taxon>
        <taxon>Cucurbitaceae</taxon>
        <taxon>Benincaseae</taxon>
        <taxon>Cucumis</taxon>
    </lineage>
</organism>
<accession>A0A9I9E6Z6</accession>
<dbReference type="EnsemblPlants" id="MELO3C029650.2.1">
    <property type="protein sequence ID" value="MELO3C029650.2.1"/>
    <property type="gene ID" value="MELO3C029650.2"/>
</dbReference>
<dbReference type="AlphaFoldDB" id="A0A9I9E6Z6"/>